<comment type="caution">
    <text evidence="4">The sequence shown here is derived from an EMBL/GenBank/DDBJ whole genome shotgun (WGS) entry which is preliminary data.</text>
</comment>
<dbReference type="InterPro" id="IPR036705">
    <property type="entry name" value="Ribosyl_crysJ1_sf"/>
</dbReference>
<comment type="similarity">
    <text evidence="1">Belongs to the ADP-ribosylglycohydrolase family.</text>
</comment>
<gene>
    <name evidence="4" type="ORF">GPZ80_19250</name>
</gene>
<keyword evidence="2" id="KW-0378">Hydrolase</keyword>
<dbReference type="Proteomes" id="UP000734823">
    <property type="component" value="Unassembled WGS sequence"/>
</dbReference>
<dbReference type="InterPro" id="IPR050792">
    <property type="entry name" value="ADP-ribosylglycohydrolase"/>
</dbReference>
<feature type="compositionally biased region" description="Polar residues" evidence="3">
    <location>
        <begin position="47"/>
        <end position="59"/>
    </location>
</feature>
<evidence type="ECO:0000313" key="5">
    <source>
        <dbReference type="Proteomes" id="UP000734823"/>
    </source>
</evidence>
<keyword evidence="5" id="KW-1185">Reference proteome</keyword>
<feature type="region of interest" description="Disordered" evidence="3">
    <location>
        <begin position="1"/>
        <end position="63"/>
    </location>
</feature>
<proteinExistence type="inferred from homology"/>
<dbReference type="Pfam" id="PF03747">
    <property type="entry name" value="ADP_ribosyl_GH"/>
    <property type="match status" value="1"/>
</dbReference>
<evidence type="ECO:0000256" key="1">
    <source>
        <dbReference type="ARBA" id="ARBA00010702"/>
    </source>
</evidence>
<feature type="compositionally biased region" description="Polar residues" evidence="3">
    <location>
        <begin position="1"/>
        <end position="23"/>
    </location>
</feature>
<dbReference type="SUPFAM" id="SSF101478">
    <property type="entry name" value="ADP-ribosylglycohydrolase"/>
    <property type="match status" value="1"/>
</dbReference>
<protein>
    <submittedName>
        <fullName evidence="4">ADP-ribosylglycohydrolase family protein</fullName>
    </submittedName>
</protein>
<dbReference type="PANTHER" id="PTHR16222">
    <property type="entry name" value="ADP-RIBOSYLGLYCOHYDROLASE"/>
    <property type="match status" value="1"/>
</dbReference>
<evidence type="ECO:0000313" key="4">
    <source>
        <dbReference type="EMBL" id="MBC6449303.1"/>
    </source>
</evidence>
<sequence>MNTFESSPTLSDAPSTNRWSNSGAADPDVLRPSAQPEARQPAASPLQARQSASVQSTDQVDPRRWRGSLLAGAVADALGAPIESKPMDQIREVFGPHGITGLVPERDGIGGITDDTQMTLFTGEALIRAHARQRRAGSSDVRYSTQLAYQRWLHTQGVPWEKARGPRNPTAVPDGWLMGVPGLFKRRAPGATCFFALKGYGQTGEMGTFTHTLNNSKGCGGVMRAAPAALWSDDPAAVFEIGAMTAALTHSHPSGYLPAGALAVMVHTLVRGGSLADALAACRAQLYRWNGHEETTAALDAAVDLSGRGAPTPEKVGTLGGGNVGETALSIAVYSALATNDLNAALLVSVNHDGDSDSTGAVCGNLVGALYGEDAIEPTWLAQLEMREVVEAMAADLLAEFGPRPPADDRWATRYPND</sequence>
<reference evidence="4 5" key="1">
    <citation type="submission" date="2020-06" db="EMBL/GenBank/DDBJ databases">
        <title>Actinokineospora xiongansis sp. nov., isolated from soil of Baiyangdian.</title>
        <authorList>
            <person name="Zhang X."/>
        </authorList>
    </citation>
    <scope>NUCLEOTIDE SEQUENCE [LARGE SCALE GENOMIC DNA]</scope>
    <source>
        <strain evidence="4 5">HBU206404</strain>
    </source>
</reference>
<accession>A0ABR7L9U8</accession>
<name>A0ABR7L9U8_9PSEU</name>
<evidence type="ECO:0000256" key="2">
    <source>
        <dbReference type="ARBA" id="ARBA00022801"/>
    </source>
</evidence>
<dbReference type="EMBL" id="JABVED010000011">
    <property type="protein sequence ID" value="MBC6449303.1"/>
    <property type="molecule type" value="Genomic_DNA"/>
</dbReference>
<organism evidence="4 5">
    <name type="scientific">Actinokineospora xionganensis</name>
    <dbReference type="NCBI Taxonomy" id="2684470"/>
    <lineage>
        <taxon>Bacteria</taxon>
        <taxon>Bacillati</taxon>
        <taxon>Actinomycetota</taxon>
        <taxon>Actinomycetes</taxon>
        <taxon>Pseudonocardiales</taxon>
        <taxon>Pseudonocardiaceae</taxon>
        <taxon>Actinokineospora</taxon>
    </lineage>
</organism>
<evidence type="ECO:0000256" key="3">
    <source>
        <dbReference type="SAM" id="MobiDB-lite"/>
    </source>
</evidence>
<dbReference type="InterPro" id="IPR005502">
    <property type="entry name" value="Ribosyl_crysJ1"/>
</dbReference>
<dbReference type="PANTHER" id="PTHR16222:SF24">
    <property type="entry name" value="ADP-RIBOSYLHYDROLASE ARH3"/>
    <property type="match status" value="1"/>
</dbReference>
<dbReference type="Gene3D" id="1.10.4080.10">
    <property type="entry name" value="ADP-ribosylation/Crystallin J1"/>
    <property type="match status" value="1"/>
</dbReference>